<evidence type="ECO:0000313" key="1">
    <source>
        <dbReference type="EMBL" id="MBP2259190.1"/>
    </source>
</evidence>
<dbReference type="EMBL" id="JAGIKX010000069">
    <property type="protein sequence ID" value="MBP2259190.1"/>
    <property type="molecule type" value="Genomic_DNA"/>
</dbReference>
<protein>
    <submittedName>
        <fullName evidence="1">Uncharacterized protein</fullName>
    </submittedName>
</protein>
<name>A0ABS4SDW9_9BACI</name>
<accession>A0ABS4SDW9</accession>
<gene>
    <name evidence="1" type="ORF">J2Z81_003184</name>
</gene>
<comment type="caution">
    <text evidence="1">The sequence shown here is derived from an EMBL/GenBank/DDBJ whole genome shotgun (WGS) entry which is preliminary data.</text>
</comment>
<dbReference type="RefSeq" id="WP_226371754.1">
    <property type="nucleotide sequence ID" value="NZ_JAGIKX010000069.1"/>
</dbReference>
<organism evidence="1 2">
    <name type="scientific">Virgibacillus alimentarius</name>
    <dbReference type="NCBI Taxonomy" id="698769"/>
    <lineage>
        <taxon>Bacteria</taxon>
        <taxon>Bacillati</taxon>
        <taxon>Bacillota</taxon>
        <taxon>Bacilli</taxon>
        <taxon>Bacillales</taxon>
        <taxon>Bacillaceae</taxon>
        <taxon>Virgibacillus</taxon>
    </lineage>
</organism>
<proteinExistence type="predicted"/>
<keyword evidence="2" id="KW-1185">Reference proteome</keyword>
<evidence type="ECO:0000313" key="2">
    <source>
        <dbReference type="Proteomes" id="UP001519294"/>
    </source>
</evidence>
<sequence length="236" mass="27734">MSKTYYFVEMEHIEIPSEGFSTLQQMTFQETKNDADPVSTLKIIDDNYYSGWMRLQALHETLDKTPRRMAGDPEYLHQSIVGGDKPFDCYFNENDNILIMNTSKMNVIGIQRRLIQYYPDKFKPKQKELNFKELLKQLRNTQIVSSWFNNIQGKVNAVGLYGERVNLDEIFNHYNEIGKLSAITVEWDLENEELPMNVMFTKNFGVVLYSNWDVAKDLEFLFELKKLLFNPDIIPT</sequence>
<dbReference type="Proteomes" id="UP001519294">
    <property type="component" value="Unassembled WGS sequence"/>
</dbReference>
<reference evidence="1 2" key="1">
    <citation type="submission" date="2021-03" db="EMBL/GenBank/DDBJ databases">
        <title>Genomic Encyclopedia of Type Strains, Phase IV (KMG-IV): sequencing the most valuable type-strain genomes for metagenomic binning, comparative biology and taxonomic classification.</title>
        <authorList>
            <person name="Goeker M."/>
        </authorList>
    </citation>
    <scope>NUCLEOTIDE SEQUENCE [LARGE SCALE GENOMIC DNA]</scope>
    <source>
        <strain evidence="1 2">DSM 25790</strain>
    </source>
</reference>